<dbReference type="OrthoDB" id="297496at2759"/>
<dbReference type="GO" id="GO:0005886">
    <property type="term" value="C:plasma membrane"/>
    <property type="evidence" value="ECO:0007669"/>
    <property type="project" value="TreeGrafter"/>
</dbReference>
<protein>
    <recommendedName>
        <fullName evidence="11">Potassium channel domain-containing protein</fullName>
    </recommendedName>
</protein>
<dbReference type="RefSeq" id="XP_020302266.1">
    <property type="nucleotide sequence ID" value="XM_020447514.1"/>
</dbReference>
<feature type="region of interest" description="Disordered" evidence="9">
    <location>
        <begin position="417"/>
        <end position="445"/>
    </location>
</feature>
<keyword evidence="5 8" id="KW-0406">Ion transport</keyword>
<feature type="transmembrane region" description="Helical" evidence="10">
    <location>
        <begin position="169"/>
        <end position="191"/>
    </location>
</feature>
<evidence type="ECO:0000256" key="6">
    <source>
        <dbReference type="ARBA" id="ARBA00023136"/>
    </source>
</evidence>
<feature type="transmembrane region" description="Helical" evidence="10">
    <location>
        <begin position="116"/>
        <end position="137"/>
    </location>
</feature>
<keyword evidence="4 10" id="KW-1133">Transmembrane helix</keyword>
<dbReference type="EMBL" id="JH712070">
    <property type="protein sequence ID" value="EFO20792.2"/>
    <property type="molecule type" value="Genomic_DNA"/>
</dbReference>
<dbReference type="AlphaFoldDB" id="A0A1S0TV27"/>
<dbReference type="CTD" id="9945120"/>
<feature type="transmembrane region" description="Helical" evidence="10">
    <location>
        <begin position="44"/>
        <end position="61"/>
    </location>
</feature>
<dbReference type="SUPFAM" id="SSF81324">
    <property type="entry name" value="Voltage-gated potassium channels"/>
    <property type="match status" value="2"/>
</dbReference>
<evidence type="ECO:0000256" key="10">
    <source>
        <dbReference type="SAM" id="Phobius"/>
    </source>
</evidence>
<name>A0A1S0TV27_LOALO</name>
<evidence type="ECO:0000256" key="3">
    <source>
        <dbReference type="ARBA" id="ARBA00022692"/>
    </source>
</evidence>
<dbReference type="OMA" id="IWNMRIA"/>
<feature type="transmembrane region" description="Helical" evidence="10">
    <location>
        <begin position="144"/>
        <end position="163"/>
    </location>
</feature>
<evidence type="ECO:0000256" key="1">
    <source>
        <dbReference type="ARBA" id="ARBA00004141"/>
    </source>
</evidence>
<reference evidence="12" key="1">
    <citation type="submission" date="2012-04" db="EMBL/GenBank/DDBJ databases">
        <title>The Genome Sequence of Loa loa.</title>
        <authorList>
            <consortium name="The Broad Institute Genome Sequencing Platform"/>
            <consortium name="Broad Institute Genome Sequencing Center for Infectious Disease"/>
            <person name="Nutman T.B."/>
            <person name="Fink D.L."/>
            <person name="Russ C."/>
            <person name="Young S."/>
            <person name="Zeng Q."/>
            <person name="Gargeya S."/>
            <person name="Alvarado L."/>
            <person name="Berlin A."/>
            <person name="Chapman S.B."/>
            <person name="Chen Z."/>
            <person name="Freedman E."/>
            <person name="Gellesch M."/>
            <person name="Goldberg J."/>
            <person name="Griggs A."/>
            <person name="Gujja S."/>
            <person name="Heilman E.R."/>
            <person name="Heiman D."/>
            <person name="Howarth C."/>
            <person name="Mehta T."/>
            <person name="Neiman D."/>
            <person name="Pearson M."/>
            <person name="Roberts A."/>
            <person name="Saif S."/>
            <person name="Shea T."/>
            <person name="Shenoy N."/>
            <person name="Sisk P."/>
            <person name="Stolte C."/>
            <person name="Sykes S."/>
            <person name="White J."/>
            <person name="Yandava C."/>
            <person name="Haas B."/>
            <person name="Henn M.R."/>
            <person name="Nusbaum C."/>
            <person name="Birren B."/>
        </authorList>
    </citation>
    <scope>NUCLEOTIDE SEQUENCE [LARGE SCALE GENOMIC DNA]</scope>
</reference>
<dbReference type="KEGG" id="loa:LOAG_07699"/>
<dbReference type="GO" id="GO:0030322">
    <property type="term" value="P:stabilization of membrane potential"/>
    <property type="evidence" value="ECO:0007669"/>
    <property type="project" value="TreeGrafter"/>
</dbReference>
<dbReference type="Pfam" id="PF07885">
    <property type="entry name" value="Ion_trans_2"/>
    <property type="match status" value="2"/>
</dbReference>
<evidence type="ECO:0000256" key="9">
    <source>
        <dbReference type="SAM" id="MobiDB-lite"/>
    </source>
</evidence>
<dbReference type="InterPro" id="IPR013099">
    <property type="entry name" value="K_chnl_dom"/>
</dbReference>
<comment type="subcellular location">
    <subcellularLocation>
        <location evidence="1">Membrane</location>
        <topology evidence="1">Multi-pass membrane protein</topology>
    </subcellularLocation>
</comment>
<accession>A0A1S0TV27</accession>
<evidence type="ECO:0000256" key="4">
    <source>
        <dbReference type="ARBA" id="ARBA00022989"/>
    </source>
</evidence>
<feature type="domain" description="Potassium channel" evidence="11">
    <location>
        <begin position="122"/>
        <end position="195"/>
    </location>
</feature>
<evidence type="ECO:0000256" key="8">
    <source>
        <dbReference type="RuleBase" id="RU003857"/>
    </source>
</evidence>
<dbReference type="InParanoid" id="A0A1S0TV27"/>
<comment type="similarity">
    <text evidence="8">Belongs to the two pore domain potassium channel (TC 1.A.1.8) family.</text>
</comment>
<dbReference type="GeneID" id="9945120"/>
<feature type="domain" description="Potassium channel" evidence="11">
    <location>
        <begin position="25"/>
        <end position="69"/>
    </location>
</feature>
<feature type="compositionally biased region" description="Acidic residues" evidence="9">
    <location>
        <begin position="421"/>
        <end position="440"/>
    </location>
</feature>
<keyword evidence="2 8" id="KW-0813">Transport</keyword>
<sequence length="470" mass="53167">MAPLRRSIAFRQSIRRFQKSIQEGTICTTIGYGHLYPSTTAGRIFTMLYAIVGIPLVLSILDDLGKLLTKCLKTPWYLTKCGCRRLFRYCTKQTMAEIRELDAEDKRDLEIFDLPIPIAISVVIAWIFICSATFCLWEKDWDYFVAFYFFFISLSTIGLGDITPTQPKYLLMLFIYIIVGLSLVSMCINLIQSEMARTYEVGQLDNLSLNSADLSFGNINQSCDRKRSDSANENSIINGSMRSLPGDSLLRISVNKKKFNKSSQTMLSFPSPRRNLNICRDIHNVGVKFLPRNLSVDDVMKLVDTEEGDILVLTELVRDDSNVSDNSDDGSQSVHSKLLGNYPRISSLLPNSPSTSLIQNIFSNHINLNGIKITPSMHDIETTEEMEDRILLGRAVNMFNSPAVHFRSRVSLVPKGHDVIDEGDEEGYVDEDDENDGNNDDDSHPLEIKFAEEPQASQASMERIRFPLYF</sequence>
<proteinExistence type="inferred from homology"/>
<dbReference type="GO" id="GO:0015271">
    <property type="term" value="F:outward rectifier potassium channel activity"/>
    <property type="evidence" value="ECO:0007669"/>
    <property type="project" value="TreeGrafter"/>
</dbReference>
<organism evidence="12">
    <name type="scientific">Loa loa</name>
    <name type="common">Eye worm</name>
    <name type="synonym">Filaria loa</name>
    <dbReference type="NCBI Taxonomy" id="7209"/>
    <lineage>
        <taxon>Eukaryota</taxon>
        <taxon>Metazoa</taxon>
        <taxon>Ecdysozoa</taxon>
        <taxon>Nematoda</taxon>
        <taxon>Chromadorea</taxon>
        <taxon>Rhabditida</taxon>
        <taxon>Spirurina</taxon>
        <taxon>Spiruromorpha</taxon>
        <taxon>Filarioidea</taxon>
        <taxon>Onchocercidae</taxon>
        <taxon>Loa</taxon>
    </lineage>
</organism>
<evidence type="ECO:0000256" key="5">
    <source>
        <dbReference type="ARBA" id="ARBA00023065"/>
    </source>
</evidence>
<keyword evidence="6 10" id="KW-0472">Membrane</keyword>
<keyword evidence="3 8" id="KW-0812">Transmembrane</keyword>
<dbReference type="GO" id="GO:0022841">
    <property type="term" value="F:potassium ion leak channel activity"/>
    <property type="evidence" value="ECO:0007669"/>
    <property type="project" value="TreeGrafter"/>
</dbReference>
<evidence type="ECO:0000256" key="7">
    <source>
        <dbReference type="ARBA" id="ARBA00023303"/>
    </source>
</evidence>
<evidence type="ECO:0000313" key="12">
    <source>
        <dbReference type="EMBL" id="EFO20792.2"/>
    </source>
</evidence>
<dbReference type="PANTHER" id="PTHR11003">
    <property type="entry name" value="POTASSIUM CHANNEL, SUBFAMILY K"/>
    <property type="match status" value="1"/>
</dbReference>
<dbReference type="Gene3D" id="1.10.287.70">
    <property type="match status" value="1"/>
</dbReference>
<dbReference type="PRINTS" id="PR01333">
    <property type="entry name" value="2POREKCHANEL"/>
</dbReference>
<evidence type="ECO:0000256" key="2">
    <source>
        <dbReference type="ARBA" id="ARBA00022448"/>
    </source>
</evidence>
<dbReference type="PANTHER" id="PTHR11003:SF240">
    <property type="entry name" value="POTASSIUM CHANNEL DOMAIN-CONTAINING PROTEIN"/>
    <property type="match status" value="1"/>
</dbReference>
<gene>
    <name evidence="12" type="ORF">LOAG_07699</name>
</gene>
<evidence type="ECO:0000259" key="11">
    <source>
        <dbReference type="Pfam" id="PF07885"/>
    </source>
</evidence>
<keyword evidence="7 8" id="KW-0407">Ion channel</keyword>
<dbReference type="InterPro" id="IPR003280">
    <property type="entry name" value="2pore_dom_K_chnl"/>
</dbReference>